<comment type="caution">
    <text evidence="2">The sequence shown here is derived from an EMBL/GenBank/DDBJ whole genome shotgun (WGS) entry which is preliminary data.</text>
</comment>
<dbReference type="EMBL" id="JASNFN010000031">
    <property type="protein sequence ID" value="MDP5184794.1"/>
    <property type="molecule type" value="Genomic_DNA"/>
</dbReference>
<dbReference type="Proteomes" id="UP001233673">
    <property type="component" value="Unassembled WGS sequence"/>
</dbReference>
<sequence>MDKAPSLLRPPAWTRSAACAGLVTRDLDFWHPHDDLPAAKKAVQFAVARRVCAECPVRHPCALEALEGAIPHGMFGGLDPADRRRIAAGYGYERPGAAAHGTYARYVSCTAGDRAGKCAPCREAKRRYMEARRAQDLEVRTPLARRSADPRAKVLRAVRRADEPVTARAVFRATGVKVSQVRSIVAEAVAAGELPPGRVA</sequence>
<dbReference type="RefSeq" id="WP_306001339.1">
    <property type="nucleotide sequence ID" value="NZ_JASNFN010000031.1"/>
</dbReference>
<evidence type="ECO:0000313" key="2">
    <source>
        <dbReference type="EMBL" id="MDP5184794.1"/>
    </source>
</evidence>
<dbReference type="PROSITE" id="PS51674">
    <property type="entry name" value="4FE4S_WBL"/>
    <property type="match status" value="1"/>
</dbReference>
<dbReference type="Pfam" id="PF02467">
    <property type="entry name" value="Whib"/>
    <property type="match status" value="1"/>
</dbReference>
<name>A0ABT9II55_9ACTN</name>
<evidence type="ECO:0000313" key="3">
    <source>
        <dbReference type="Proteomes" id="UP001233673"/>
    </source>
</evidence>
<keyword evidence="3" id="KW-1185">Reference proteome</keyword>
<reference evidence="3" key="1">
    <citation type="submission" date="2023-05" db="EMBL/GenBank/DDBJ databases">
        <title>Draft genome of Pseudofrankia sp. BMG5.37.</title>
        <authorList>
            <person name="Gtari M."/>
            <person name="Ghodhbane F."/>
            <person name="Sbissi I."/>
        </authorList>
    </citation>
    <scope>NUCLEOTIDE SEQUENCE [LARGE SCALE GENOMIC DNA]</scope>
    <source>
        <strain evidence="3">BMG 814</strain>
    </source>
</reference>
<gene>
    <name evidence="2" type="ORF">QOZ88_19345</name>
</gene>
<accession>A0ABT9II55</accession>
<feature type="domain" description="4Fe-4S Wbl-type" evidence="1">
    <location>
        <begin position="18"/>
        <end position="85"/>
    </location>
</feature>
<protein>
    <submittedName>
        <fullName evidence="2">WhiB family transcriptional regulator</fullName>
    </submittedName>
</protein>
<proteinExistence type="predicted"/>
<evidence type="ECO:0000259" key="1">
    <source>
        <dbReference type="PROSITE" id="PS51674"/>
    </source>
</evidence>
<organism evidence="2 3">
    <name type="scientific">Blastococcus carthaginiensis</name>
    <dbReference type="NCBI Taxonomy" id="3050034"/>
    <lineage>
        <taxon>Bacteria</taxon>
        <taxon>Bacillati</taxon>
        <taxon>Actinomycetota</taxon>
        <taxon>Actinomycetes</taxon>
        <taxon>Geodermatophilales</taxon>
        <taxon>Geodermatophilaceae</taxon>
        <taxon>Blastococcus</taxon>
    </lineage>
</organism>
<dbReference type="InterPro" id="IPR034768">
    <property type="entry name" value="4FE4S_WBL"/>
</dbReference>